<proteinExistence type="predicted"/>
<gene>
    <name evidence="2" type="ORF">HJG63_008113</name>
</gene>
<protein>
    <submittedName>
        <fullName evidence="2">Uncharacterized protein</fullName>
    </submittedName>
</protein>
<evidence type="ECO:0000313" key="3">
    <source>
        <dbReference type="Proteomes" id="UP000593571"/>
    </source>
</evidence>
<dbReference type="Proteomes" id="UP000593571">
    <property type="component" value="Unassembled WGS sequence"/>
</dbReference>
<reference evidence="2 3" key="1">
    <citation type="journal article" date="2020" name="Nature">
        <title>Six reference-quality genomes reveal evolution of bat adaptations.</title>
        <authorList>
            <person name="Jebb D."/>
            <person name="Huang Z."/>
            <person name="Pippel M."/>
            <person name="Hughes G.M."/>
            <person name="Lavrichenko K."/>
            <person name="Devanna P."/>
            <person name="Winkler S."/>
            <person name="Jermiin L.S."/>
            <person name="Skirmuntt E.C."/>
            <person name="Katzourakis A."/>
            <person name="Burkitt-Gray L."/>
            <person name="Ray D.A."/>
            <person name="Sullivan K.A.M."/>
            <person name="Roscito J.G."/>
            <person name="Kirilenko B.M."/>
            <person name="Davalos L.M."/>
            <person name="Corthals A.P."/>
            <person name="Power M.L."/>
            <person name="Jones G."/>
            <person name="Ransome R.D."/>
            <person name="Dechmann D.K.N."/>
            <person name="Locatelli A.G."/>
            <person name="Puechmaille S.J."/>
            <person name="Fedrigo O."/>
            <person name="Jarvis E.D."/>
            <person name="Hiller M."/>
            <person name="Vernes S.C."/>
            <person name="Myers E.W."/>
            <person name="Teeling E.C."/>
        </authorList>
    </citation>
    <scope>NUCLEOTIDE SEQUENCE [LARGE SCALE GENOMIC DNA]</scope>
    <source>
        <strain evidence="2">MRouAeg1</strain>
        <tissue evidence="2">Muscle</tissue>
    </source>
</reference>
<keyword evidence="3" id="KW-1185">Reference proteome</keyword>
<feature type="region of interest" description="Disordered" evidence="1">
    <location>
        <begin position="92"/>
        <end position="122"/>
    </location>
</feature>
<feature type="compositionally biased region" description="Polar residues" evidence="1">
    <location>
        <begin position="102"/>
        <end position="122"/>
    </location>
</feature>
<evidence type="ECO:0000256" key="1">
    <source>
        <dbReference type="SAM" id="MobiDB-lite"/>
    </source>
</evidence>
<name>A0A7J8E8V2_ROUAE</name>
<evidence type="ECO:0000313" key="2">
    <source>
        <dbReference type="EMBL" id="KAF6431602.1"/>
    </source>
</evidence>
<sequence>MRPTEKQERGRGTERDLNVTVTEVLGRRNVLPAGHVPCCRVGGDVHRRLWTGPSLSLSLHPSSQQRPHPCMRQDTPLGWTFLCIPRGFPSSPGPHPLPAGGISQSWRQPDSPSNSSVGPQSWAQHHWLRTNEARPHCFSDDESERWRKGLWGLWAPARVRATPAKGARGAPAAANTSHAVLSQQAPYCRVAVKGFGPPRPQRPLPLSIWMSSSQKPLYGLSFKIANSHCQTLRTFFPADFLYNT</sequence>
<dbReference type="AlphaFoldDB" id="A0A7J8E8V2"/>
<comment type="caution">
    <text evidence="2">The sequence shown here is derived from an EMBL/GenBank/DDBJ whole genome shotgun (WGS) entry which is preliminary data.</text>
</comment>
<organism evidence="2 3">
    <name type="scientific">Rousettus aegyptiacus</name>
    <name type="common">Egyptian fruit bat</name>
    <name type="synonym">Pteropus aegyptiacus</name>
    <dbReference type="NCBI Taxonomy" id="9407"/>
    <lineage>
        <taxon>Eukaryota</taxon>
        <taxon>Metazoa</taxon>
        <taxon>Chordata</taxon>
        <taxon>Craniata</taxon>
        <taxon>Vertebrata</taxon>
        <taxon>Euteleostomi</taxon>
        <taxon>Mammalia</taxon>
        <taxon>Eutheria</taxon>
        <taxon>Laurasiatheria</taxon>
        <taxon>Chiroptera</taxon>
        <taxon>Yinpterochiroptera</taxon>
        <taxon>Pteropodoidea</taxon>
        <taxon>Pteropodidae</taxon>
        <taxon>Rousettinae</taxon>
        <taxon>Rousettus</taxon>
    </lineage>
</organism>
<dbReference type="EMBL" id="JACASE010000010">
    <property type="protein sequence ID" value="KAF6431602.1"/>
    <property type="molecule type" value="Genomic_DNA"/>
</dbReference>
<accession>A0A7J8E8V2</accession>